<evidence type="ECO:0000256" key="7">
    <source>
        <dbReference type="ARBA" id="ARBA00023002"/>
    </source>
</evidence>
<keyword evidence="6" id="KW-1133">Transmembrane helix</keyword>
<dbReference type="PANTHER" id="PTHR24282:SF273">
    <property type="entry name" value="CYTOCHROME P450 CYP72A219-LIKE"/>
    <property type="match status" value="1"/>
</dbReference>
<comment type="caution">
    <text evidence="13">The sequence shown here is derived from an EMBL/GenBank/DDBJ whole genome shotgun (WGS) entry which is preliminary data.</text>
</comment>
<evidence type="ECO:0000256" key="11">
    <source>
        <dbReference type="PIRSR" id="PIRSR602401-1"/>
    </source>
</evidence>
<dbReference type="InterPro" id="IPR001128">
    <property type="entry name" value="Cyt_P450"/>
</dbReference>
<dbReference type="SUPFAM" id="SSF48264">
    <property type="entry name" value="Cytochrome P450"/>
    <property type="match status" value="1"/>
</dbReference>
<evidence type="ECO:0000256" key="9">
    <source>
        <dbReference type="ARBA" id="ARBA00023033"/>
    </source>
</evidence>
<keyword evidence="9 12" id="KW-0503">Monooxygenase</keyword>
<dbReference type="EMBL" id="JBAMMX010000013">
    <property type="protein sequence ID" value="KAK6929168.1"/>
    <property type="molecule type" value="Genomic_DNA"/>
</dbReference>
<dbReference type="GO" id="GO:0004497">
    <property type="term" value="F:monooxygenase activity"/>
    <property type="evidence" value="ECO:0007669"/>
    <property type="project" value="UniProtKB-KW"/>
</dbReference>
<dbReference type="Pfam" id="PF00067">
    <property type="entry name" value="p450"/>
    <property type="match status" value="1"/>
</dbReference>
<keyword evidence="3 11" id="KW-0349">Heme</keyword>
<dbReference type="GO" id="GO:0016705">
    <property type="term" value="F:oxidoreductase activity, acting on paired donors, with incorporation or reduction of molecular oxygen"/>
    <property type="evidence" value="ECO:0007669"/>
    <property type="project" value="InterPro"/>
</dbReference>
<dbReference type="PROSITE" id="PS00086">
    <property type="entry name" value="CYTOCHROME_P450"/>
    <property type="match status" value="1"/>
</dbReference>
<keyword evidence="4" id="KW-0812">Transmembrane</keyword>
<keyword evidence="8 11" id="KW-0408">Iron</keyword>
<evidence type="ECO:0000256" key="12">
    <source>
        <dbReference type="RuleBase" id="RU000461"/>
    </source>
</evidence>
<keyword evidence="14" id="KW-1185">Reference proteome</keyword>
<gene>
    <name evidence="13" type="ORF">RJ641_005373</name>
</gene>
<dbReference type="GO" id="GO:0020037">
    <property type="term" value="F:heme binding"/>
    <property type="evidence" value="ECO:0007669"/>
    <property type="project" value="InterPro"/>
</dbReference>
<sequence>MDSLLIASCAFLILMWTWRLLDWVWFKPKKLERYLRQQGLDGNSYRLFYGDLKERTVMTKKALSTTIKVSDYNVPRVIPYFYHLTQKYGKNSFTWQGPVPSVIVMDPKLIKEVLSKHDIFQKPFVPIGKLFLQGIHIVPAVHFSCDKMISSWEKLLEEGSTELDVKPYLGTLSGDIIARAAFGSNYEEGKKIFELQEEQFKRLFEVLQSIQAQLPGWRFFPTKTNKRMREINKEVYTLVKGIIHKREMEITKAGDLLGMLMDSNSKEIQDNNSKKSGLSIDDIVEECKVFFLAGQETTQLWLTWVMVLLSSHSYWQTKAREEVLQVFGKNKPGFDDLNDLKIITMILYEALRLYPVASNVTRKVCKTTKLEDMTLPAGVHLVLPIIQVHQDPQIWGEDAKEFNPERFSAGVSNASKGQSAFFGFSWGPRICVGQNFAVMEAKLALVMILQRFSFQLAPSYTHAPMALFNTIPQYGAKLILQKV</sequence>
<dbReference type="Gene3D" id="1.10.630.10">
    <property type="entry name" value="Cytochrome P450"/>
    <property type="match status" value="1"/>
</dbReference>
<evidence type="ECO:0000256" key="8">
    <source>
        <dbReference type="ARBA" id="ARBA00023004"/>
    </source>
</evidence>
<evidence type="ECO:0000313" key="14">
    <source>
        <dbReference type="Proteomes" id="UP001370490"/>
    </source>
</evidence>
<evidence type="ECO:0000256" key="4">
    <source>
        <dbReference type="ARBA" id="ARBA00022692"/>
    </source>
</evidence>
<feature type="binding site" description="axial binding residue" evidence="11">
    <location>
        <position position="431"/>
    </location>
    <ligand>
        <name>heme</name>
        <dbReference type="ChEBI" id="CHEBI:30413"/>
    </ligand>
    <ligandPart>
        <name>Fe</name>
        <dbReference type="ChEBI" id="CHEBI:18248"/>
    </ligandPart>
</feature>
<dbReference type="InterPro" id="IPR050665">
    <property type="entry name" value="Cytochrome_P450_Monooxygen"/>
</dbReference>
<comment type="subcellular location">
    <subcellularLocation>
        <location evidence="1">Membrane</location>
    </subcellularLocation>
</comment>
<evidence type="ECO:0000256" key="10">
    <source>
        <dbReference type="ARBA" id="ARBA00023136"/>
    </source>
</evidence>
<evidence type="ECO:0000256" key="1">
    <source>
        <dbReference type="ARBA" id="ARBA00004370"/>
    </source>
</evidence>
<protein>
    <submittedName>
        <fullName evidence="13">Cytochrome P450</fullName>
    </submittedName>
</protein>
<dbReference type="InterPro" id="IPR002401">
    <property type="entry name" value="Cyt_P450_E_grp-I"/>
</dbReference>
<comment type="cofactor">
    <cofactor evidence="11">
        <name>heme</name>
        <dbReference type="ChEBI" id="CHEBI:30413"/>
    </cofactor>
</comment>
<keyword evidence="7 12" id="KW-0560">Oxidoreductase</keyword>
<dbReference type="GO" id="GO:0016020">
    <property type="term" value="C:membrane"/>
    <property type="evidence" value="ECO:0007669"/>
    <property type="project" value="UniProtKB-SubCell"/>
</dbReference>
<dbReference type="Proteomes" id="UP001370490">
    <property type="component" value="Unassembled WGS sequence"/>
</dbReference>
<evidence type="ECO:0000256" key="5">
    <source>
        <dbReference type="ARBA" id="ARBA00022723"/>
    </source>
</evidence>
<evidence type="ECO:0000256" key="6">
    <source>
        <dbReference type="ARBA" id="ARBA00022989"/>
    </source>
</evidence>
<accession>A0AAN8V685</accession>
<organism evidence="13 14">
    <name type="scientific">Dillenia turbinata</name>
    <dbReference type="NCBI Taxonomy" id="194707"/>
    <lineage>
        <taxon>Eukaryota</taxon>
        <taxon>Viridiplantae</taxon>
        <taxon>Streptophyta</taxon>
        <taxon>Embryophyta</taxon>
        <taxon>Tracheophyta</taxon>
        <taxon>Spermatophyta</taxon>
        <taxon>Magnoliopsida</taxon>
        <taxon>eudicotyledons</taxon>
        <taxon>Gunneridae</taxon>
        <taxon>Pentapetalae</taxon>
        <taxon>Dilleniales</taxon>
        <taxon>Dilleniaceae</taxon>
        <taxon>Dillenia</taxon>
    </lineage>
</organism>
<keyword evidence="10" id="KW-0472">Membrane</keyword>
<keyword evidence="5 11" id="KW-0479">Metal-binding</keyword>
<evidence type="ECO:0000256" key="2">
    <source>
        <dbReference type="ARBA" id="ARBA00010617"/>
    </source>
</evidence>
<evidence type="ECO:0000313" key="13">
    <source>
        <dbReference type="EMBL" id="KAK6929168.1"/>
    </source>
</evidence>
<dbReference type="PRINTS" id="PR00385">
    <property type="entry name" value="P450"/>
</dbReference>
<reference evidence="13 14" key="1">
    <citation type="submission" date="2023-12" db="EMBL/GenBank/DDBJ databases">
        <title>A high-quality genome assembly for Dillenia turbinata (Dilleniales).</title>
        <authorList>
            <person name="Chanderbali A."/>
        </authorList>
    </citation>
    <scope>NUCLEOTIDE SEQUENCE [LARGE SCALE GENOMIC DNA]</scope>
    <source>
        <strain evidence="13">LSX21</strain>
        <tissue evidence="13">Leaf</tissue>
    </source>
</reference>
<comment type="similarity">
    <text evidence="2 12">Belongs to the cytochrome P450 family.</text>
</comment>
<dbReference type="AlphaFoldDB" id="A0AAN8V685"/>
<dbReference type="InterPro" id="IPR036396">
    <property type="entry name" value="Cyt_P450_sf"/>
</dbReference>
<dbReference type="GO" id="GO:0005506">
    <property type="term" value="F:iron ion binding"/>
    <property type="evidence" value="ECO:0007669"/>
    <property type="project" value="InterPro"/>
</dbReference>
<dbReference type="InterPro" id="IPR017972">
    <property type="entry name" value="Cyt_P450_CS"/>
</dbReference>
<evidence type="ECO:0000256" key="3">
    <source>
        <dbReference type="ARBA" id="ARBA00022617"/>
    </source>
</evidence>
<name>A0AAN8V685_9MAGN</name>
<proteinExistence type="inferred from homology"/>
<dbReference type="PANTHER" id="PTHR24282">
    <property type="entry name" value="CYTOCHROME P450 FAMILY MEMBER"/>
    <property type="match status" value="1"/>
</dbReference>
<dbReference type="PRINTS" id="PR00463">
    <property type="entry name" value="EP450I"/>
</dbReference>